<keyword evidence="2" id="KW-0418">Kinase</keyword>
<gene>
    <name evidence="2" type="ORF">BBAD15_g10488</name>
</gene>
<dbReference type="SUPFAM" id="SSF56112">
    <property type="entry name" value="Protein kinase-like (PK-like)"/>
    <property type="match status" value="1"/>
</dbReference>
<dbReference type="PANTHER" id="PTHR11909">
    <property type="entry name" value="CASEIN KINASE-RELATED"/>
    <property type="match status" value="1"/>
</dbReference>
<dbReference type="GO" id="GO:0004672">
    <property type="term" value="F:protein kinase activity"/>
    <property type="evidence" value="ECO:0007669"/>
    <property type="project" value="InterPro"/>
</dbReference>
<protein>
    <submittedName>
        <fullName evidence="2">Casein kinase I isoform delta</fullName>
    </submittedName>
</protein>
<dbReference type="AlphaFoldDB" id="A0A0A2VD60"/>
<sequence>MRFVVNNRFNLEFEIAQGGFCSVYLGTDLENGGREVALKLCHFKDKDGIKFPIDEASVLADINGNKGIPTISWSGHECEYYVIAQELLGPTLYALLEQCRVFSFKTTLLIADQAIERLEFIHSKGYLHGDIKPANMAMGQGEHGNLLYFLDFGLARKFGHDEEWKSRHGGILFYTYLYASPNVIDGKGCVFSPPLKLTRPTLTSHTEWSWADDLESLGYVLLEICGGKTSWIINRKHNDPCYNDPCYNCRVLQLPRRCKQQRPSVQKMCEGLPKEFFEYFQHIRSLEHGQKPDYGHLRELFRCAFRNHGYQDDNIYDWTSKWFNEVHGIKSTPKKQSELVEKQITTSLTPHELASAGGSIEMQL</sequence>
<organism evidence="2 3">
    <name type="scientific">Beauveria bassiana D1-5</name>
    <dbReference type="NCBI Taxonomy" id="1245745"/>
    <lineage>
        <taxon>Eukaryota</taxon>
        <taxon>Fungi</taxon>
        <taxon>Dikarya</taxon>
        <taxon>Ascomycota</taxon>
        <taxon>Pezizomycotina</taxon>
        <taxon>Sordariomycetes</taxon>
        <taxon>Hypocreomycetidae</taxon>
        <taxon>Hypocreales</taxon>
        <taxon>Cordycipitaceae</taxon>
        <taxon>Beauveria</taxon>
    </lineage>
</organism>
<accession>A0A0A2VD60</accession>
<dbReference type="InterPro" id="IPR000719">
    <property type="entry name" value="Prot_kinase_dom"/>
</dbReference>
<feature type="domain" description="Protein kinase" evidence="1">
    <location>
        <begin position="9"/>
        <end position="311"/>
    </location>
</feature>
<evidence type="ECO:0000259" key="1">
    <source>
        <dbReference type="PROSITE" id="PS50011"/>
    </source>
</evidence>
<dbReference type="HOGENOM" id="CLU_019279_2_0_1"/>
<dbReference type="SMART" id="SM00220">
    <property type="entry name" value="S_TKc"/>
    <property type="match status" value="1"/>
</dbReference>
<name>A0A0A2VD60_BEABA</name>
<proteinExistence type="predicted"/>
<keyword evidence="2" id="KW-0808">Transferase</keyword>
<reference evidence="2 3" key="1">
    <citation type="submission" date="2012-10" db="EMBL/GenBank/DDBJ databases">
        <title>Genome sequencing and analysis of entomopathogenic fungi Beauveria bassiana D1-5.</title>
        <authorList>
            <person name="Li Q."/>
            <person name="Wang L."/>
            <person name="Zhang Z."/>
            <person name="Wang Q."/>
            <person name="Ren J."/>
            <person name="Wang M."/>
            <person name="Xu W."/>
            <person name="Wang J."/>
            <person name="Lu Y."/>
            <person name="Du Q."/>
            <person name="Sun Z."/>
        </authorList>
    </citation>
    <scope>NUCLEOTIDE SEQUENCE [LARGE SCALE GENOMIC DNA]</scope>
    <source>
        <strain evidence="2 3">D1-5</strain>
    </source>
</reference>
<dbReference type="GO" id="GO:0005524">
    <property type="term" value="F:ATP binding"/>
    <property type="evidence" value="ECO:0007669"/>
    <property type="project" value="InterPro"/>
</dbReference>
<dbReference type="PROSITE" id="PS50011">
    <property type="entry name" value="PROTEIN_KINASE_DOM"/>
    <property type="match status" value="1"/>
</dbReference>
<dbReference type="InterPro" id="IPR011009">
    <property type="entry name" value="Kinase-like_dom_sf"/>
</dbReference>
<evidence type="ECO:0000313" key="2">
    <source>
        <dbReference type="EMBL" id="KGQ04242.1"/>
    </source>
</evidence>
<evidence type="ECO:0000313" key="3">
    <source>
        <dbReference type="Proteomes" id="UP000030106"/>
    </source>
</evidence>
<dbReference type="Proteomes" id="UP000030106">
    <property type="component" value="Unassembled WGS sequence"/>
</dbReference>
<dbReference type="Gene3D" id="1.10.510.10">
    <property type="entry name" value="Transferase(Phosphotransferase) domain 1"/>
    <property type="match status" value="1"/>
</dbReference>
<dbReference type="EMBL" id="ANFO01001106">
    <property type="protein sequence ID" value="KGQ04242.1"/>
    <property type="molecule type" value="Genomic_DNA"/>
</dbReference>
<dbReference type="InterPro" id="IPR050235">
    <property type="entry name" value="CK1_Ser-Thr_kinase"/>
</dbReference>
<dbReference type="Pfam" id="PF00069">
    <property type="entry name" value="Pkinase"/>
    <property type="match status" value="1"/>
</dbReference>
<dbReference type="STRING" id="1245745.A0A0A2VD60"/>
<comment type="caution">
    <text evidence="2">The sequence shown here is derived from an EMBL/GenBank/DDBJ whole genome shotgun (WGS) entry which is preliminary data.</text>
</comment>